<keyword evidence="4 9" id="KW-0547">Nucleotide-binding</keyword>
<keyword evidence="12" id="KW-1185">Reference proteome</keyword>
<dbReference type="AlphaFoldDB" id="A0A3N4KPZ8"/>
<dbReference type="InParanoid" id="A0A3N4KPZ8"/>
<dbReference type="OrthoDB" id="10249697at2759"/>
<dbReference type="Proteomes" id="UP000277580">
    <property type="component" value="Unassembled WGS sequence"/>
</dbReference>
<dbReference type="GO" id="GO:0003972">
    <property type="term" value="F:RNA ligase (ATP) activity"/>
    <property type="evidence" value="ECO:0007669"/>
    <property type="project" value="TreeGrafter"/>
</dbReference>
<dbReference type="PANTHER" id="PTHR11118">
    <property type="entry name" value="RNA-SPLICING LIGASE RTCB HOMOLOG"/>
    <property type="match status" value="1"/>
</dbReference>
<dbReference type="SUPFAM" id="SSF103365">
    <property type="entry name" value="Hypothetical protein PH1602"/>
    <property type="match status" value="1"/>
</dbReference>
<dbReference type="Gene3D" id="3.90.1860.10">
    <property type="entry name" value="tRNA-splicing ligase RtcB"/>
    <property type="match status" value="1"/>
</dbReference>
<comment type="catalytic activity">
    <reaction evidence="7">
        <text>a 3'-end 3'-phospho-ribonucleotide-RNA + a 5'-end dephospho-ribonucleoside-RNA + GTP = a ribonucleotidyl-ribonucleotide-RNA + GMP + diphosphate</text>
        <dbReference type="Rhea" id="RHEA:68076"/>
        <dbReference type="Rhea" id="RHEA-COMP:10463"/>
        <dbReference type="Rhea" id="RHEA-COMP:13936"/>
        <dbReference type="Rhea" id="RHEA-COMP:17355"/>
        <dbReference type="ChEBI" id="CHEBI:33019"/>
        <dbReference type="ChEBI" id="CHEBI:37565"/>
        <dbReference type="ChEBI" id="CHEBI:58115"/>
        <dbReference type="ChEBI" id="CHEBI:83062"/>
        <dbReference type="ChEBI" id="CHEBI:138284"/>
        <dbReference type="ChEBI" id="CHEBI:173118"/>
        <dbReference type="EC" id="6.5.1.8"/>
    </reaction>
</comment>
<feature type="binding site" evidence="9">
    <location>
        <begin position="230"/>
        <end position="234"/>
    </location>
    <ligand>
        <name>GMP</name>
        <dbReference type="ChEBI" id="CHEBI:58115"/>
    </ligand>
</feature>
<feature type="binding site" evidence="9">
    <location>
        <begin position="359"/>
        <end position="360"/>
    </location>
    <ligand>
        <name>GMP</name>
        <dbReference type="ChEBI" id="CHEBI:58115"/>
    </ligand>
</feature>
<accession>A0A3N4KPZ8</accession>
<keyword evidence="5 9" id="KW-0342">GTP-binding</keyword>
<dbReference type="GO" id="GO:0046872">
    <property type="term" value="F:metal ion binding"/>
    <property type="evidence" value="ECO:0007669"/>
    <property type="project" value="UniProtKB-KW"/>
</dbReference>
<feature type="binding site" evidence="10">
    <location>
        <position position="231"/>
    </location>
    <ligand>
        <name>Mn(2+)</name>
        <dbReference type="ChEBI" id="CHEBI:29035"/>
        <label>1</label>
    </ligand>
</feature>
<dbReference type="Pfam" id="PF01139">
    <property type="entry name" value="RtcB"/>
    <property type="match status" value="2"/>
</dbReference>
<dbReference type="GO" id="GO:0006396">
    <property type="term" value="P:RNA processing"/>
    <property type="evidence" value="ECO:0007669"/>
    <property type="project" value="InterPro"/>
</dbReference>
<sequence length="524" mass="56516">MPATRLTLIANASQTNRCPLLLPSSDSDILTAVFTTSKAKLRIKKPTRVFLRGGHELFTSDDIQQYLKDDLVLLISAGEAYVGNTKAPPSTTCTVHTITSQLALDPVSLSQLAECAKLPGIISAVGLPDLHPGTRFPIGCTFISDGYIHPPLIGGDIGCGMSWYRTTLKADKLWDAAGVKKVAGNLVGLEGEWLGPAEREAWLSCGTADGKSLSVGADWDRYLGTIGSGNHFAELQVVEDILPYTYNDGTGQVYTPPFAPDEVILLVHSGSRGYGQHVLSQFYNSSSTEADISIPATDPKALSYLTLHDAACAWAQRSRDLIALRFLCCLESSLWDSPEANIPAYHAAIQERKAMDIHHNNVTLTPWPPAAPDTTKAIYIHRKGAAPSTPSTPFLPLPGSRGTPTLILRPLFSEATGHGAQNALSLAHGAGRVMSRSKARVGIARKYNGDTEVMTNMKPFSRSGKGRVVEGAGWVVCDDKELVWEEAPEAYKDVEVVGEEMVRCGVAAVVGRVVPRVTYKVRRE</sequence>
<proteinExistence type="predicted"/>
<keyword evidence="6 10" id="KW-0464">Manganese</keyword>
<evidence type="ECO:0000256" key="4">
    <source>
        <dbReference type="ARBA" id="ARBA00022741"/>
    </source>
</evidence>
<evidence type="ECO:0000256" key="2">
    <source>
        <dbReference type="ARBA" id="ARBA00022598"/>
    </source>
</evidence>
<keyword evidence="3 10" id="KW-0479">Metal-binding</keyword>
<dbReference type="EMBL" id="ML119127">
    <property type="protein sequence ID" value="RPB12674.1"/>
    <property type="molecule type" value="Genomic_DNA"/>
</dbReference>
<feature type="binding site" evidence="9">
    <location>
        <begin position="428"/>
        <end position="431"/>
    </location>
    <ligand>
        <name>GMP</name>
        <dbReference type="ChEBI" id="CHEBI:58115"/>
    </ligand>
</feature>
<feature type="binding site" evidence="10">
    <location>
        <position position="268"/>
    </location>
    <ligand>
        <name>Mn(2+)</name>
        <dbReference type="ChEBI" id="CHEBI:29035"/>
        <label>2</label>
    </ligand>
</feature>
<evidence type="ECO:0000256" key="10">
    <source>
        <dbReference type="PIRSR" id="PIRSR601233-3"/>
    </source>
</evidence>
<keyword evidence="2" id="KW-0436">Ligase</keyword>
<feature type="binding site" evidence="10">
    <location>
        <position position="156"/>
    </location>
    <ligand>
        <name>Mn(2+)</name>
        <dbReference type="ChEBI" id="CHEBI:29035"/>
        <label>1</label>
    </ligand>
</feature>
<evidence type="ECO:0000256" key="6">
    <source>
        <dbReference type="ARBA" id="ARBA00023211"/>
    </source>
</evidence>
<dbReference type="EC" id="6.5.1.8" evidence="1"/>
<dbReference type="InterPro" id="IPR036025">
    <property type="entry name" value="RtcB-like_sf"/>
</dbReference>
<evidence type="ECO:0000256" key="9">
    <source>
        <dbReference type="PIRSR" id="PIRSR601233-2"/>
    </source>
</evidence>
<evidence type="ECO:0000256" key="7">
    <source>
        <dbReference type="ARBA" id="ARBA00047746"/>
    </source>
</evidence>
<dbReference type="PANTHER" id="PTHR11118:SF1">
    <property type="entry name" value="RNA-SPLICING LIGASE RTCB HOMOLOG"/>
    <property type="match status" value="1"/>
</dbReference>
<dbReference type="GO" id="GO:0005525">
    <property type="term" value="F:GTP binding"/>
    <property type="evidence" value="ECO:0007669"/>
    <property type="project" value="UniProtKB-KW"/>
</dbReference>
<organism evidence="11 12">
    <name type="scientific">Morchella conica CCBAS932</name>
    <dbReference type="NCBI Taxonomy" id="1392247"/>
    <lineage>
        <taxon>Eukaryota</taxon>
        <taxon>Fungi</taxon>
        <taxon>Dikarya</taxon>
        <taxon>Ascomycota</taxon>
        <taxon>Pezizomycotina</taxon>
        <taxon>Pezizomycetes</taxon>
        <taxon>Pezizales</taxon>
        <taxon>Morchellaceae</taxon>
        <taxon>Morchella</taxon>
    </lineage>
</organism>
<feature type="binding site" evidence="10">
    <location>
        <position position="359"/>
    </location>
    <ligand>
        <name>Mn(2+)</name>
        <dbReference type="ChEBI" id="CHEBI:29035"/>
        <label>2</label>
    </ligand>
</feature>
<evidence type="ECO:0000256" key="5">
    <source>
        <dbReference type="ARBA" id="ARBA00023134"/>
    </source>
</evidence>
<reference evidence="11 12" key="1">
    <citation type="journal article" date="2018" name="Nat. Ecol. Evol.">
        <title>Pezizomycetes genomes reveal the molecular basis of ectomycorrhizal truffle lifestyle.</title>
        <authorList>
            <person name="Murat C."/>
            <person name="Payen T."/>
            <person name="Noel B."/>
            <person name="Kuo A."/>
            <person name="Morin E."/>
            <person name="Chen J."/>
            <person name="Kohler A."/>
            <person name="Krizsan K."/>
            <person name="Balestrini R."/>
            <person name="Da Silva C."/>
            <person name="Montanini B."/>
            <person name="Hainaut M."/>
            <person name="Levati E."/>
            <person name="Barry K.W."/>
            <person name="Belfiori B."/>
            <person name="Cichocki N."/>
            <person name="Clum A."/>
            <person name="Dockter R.B."/>
            <person name="Fauchery L."/>
            <person name="Guy J."/>
            <person name="Iotti M."/>
            <person name="Le Tacon F."/>
            <person name="Lindquist E.A."/>
            <person name="Lipzen A."/>
            <person name="Malagnac F."/>
            <person name="Mello A."/>
            <person name="Molinier V."/>
            <person name="Miyauchi S."/>
            <person name="Poulain J."/>
            <person name="Riccioni C."/>
            <person name="Rubini A."/>
            <person name="Sitrit Y."/>
            <person name="Splivallo R."/>
            <person name="Traeger S."/>
            <person name="Wang M."/>
            <person name="Zifcakova L."/>
            <person name="Wipf D."/>
            <person name="Zambonelli A."/>
            <person name="Paolocci F."/>
            <person name="Nowrousian M."/>
            <person name="Ottonello S."/>
            <person name="Baldrian P."/>
            <person name="Spatafora J.W."/>
            <person name="Henrissat B."/>
            <person name="Nagy L.G."/>
            <person name="Aury J.M."/>
            <person name="Wincker P."/>
            <person name="Grigoriev I.V."/>
            <person name="Bonfante P."/>
            <person name="Martin F.M."/>
        </authorList>
    </citation>
    <scope>NUCLEOTIDE SEQUENCE [LARGE SCALE GENOMIC DNA]</scope>
    <source>
        <strain evidence="11 12">CCBAS932</strain>
    </source>
</reference>
<name>A0A3N4KPZ8_9PEZI</name>
<evidence type="ECO:0000256" key="8">
    <source>
        <dbReference type="PIRSR" id="PIRSR601233-1"/>
    </source>
</evidence>
<evidence type="ECO:0000256" key="1">
    <source>
        <dbReference type="ARBA" id="ARBA00012726"/>
    </source>
</evidence>
<comment type="cofactor">
    <cofactor evidence="10">
        <name>Mn(2+)</name>
        <dbReference type="ChEBI" id="CHEBI:29035"/>
    </cofactor>
    <text evidence="10">Binds 2 manganese ions per subunit.</text>
</comment>
<feature type="active site" description="GMP-histidine intermediate" evidence="8">
    <location>
        <position position="428"/>
    </location>
</feature>
<evidence type="ECO:0000256" key="3">
    <source>
        <dbReference type="ARBA" id="ARBA00022723"/>
    </source>
</evidence>
<evidence type="ECO:0000313" key="12">
    <source>
        <dbReference type="Proteomes" id="UP000277580"/>
    </source>
</evidence>
<evidence type="ECO:0000313" key="11">
    <source>
        <dbReference type="EMBL" id="RPB12674.1"/>
    </source>
</evidence>
<dbReference type="STRING" id="1392247.A0A3N4KPZ8"/>
<gene>
    <name evidence="11" type="ORF">P167DRAFT_535683</name>
</gene>
<protein>
    <recommendedName>
        <fullName evidence="1">3'-phosphate/5'-hydroxy nucleic acid ligase</fullName>
        <ecNumber evidence="1">6.5.1.8</ecNumber>
    </recommendedName>
</protein>
<dbReference type="InterPro" id="IPR001233">
    <property type="entry name" value="RtcB"/>
</dbReference>
<dbReference type="GO" id="GO:0170057">
    <property type="term" value="F:RNA ligase (GTP) activity"/>
    <property type="evidence" value="ECO:0007669"/>
    <property type="project" value="UniProtKB-EC"/>
</dbReference>